<evidence type="ECO:0000313" key="9">
    <source>
        <dbReference type="Proteomes" id="UP001187682"/>
    </source>
</evidence>
<dbReference type="PRINTS" id="PR00320">
    <property type="entry name" value="GPROTEINBRPT"/>
</dbReference>
<protein>
    <submittedName>
        <fullName evidence="8">Related to S.pombe beta-transducin</fullName>
    </submittedName>
</protein>
<dbReference type="SMART" id="SM00320">
    <property type="entry name" value="WD40"/>
    <property type="match status" value="6"/>
</dbReference>
<evidence type="ECO:0000256" key="4">
    <source>
        <dbReference type="ARBA" id="ARBA00022737"/>
    </source>
</evidence>
<evidence type="ECO:0000256" key="1">
    <source>
        <dbReference type="ARBA" id="ARBA00004496"/>
    </source>
</evidence>
<evidence type="ECO:0000256" key="5">
    <source>
        <dbReference type="ARBA" id="ARBA00038145"/>
    </source>
</evidence>
<dbReference type="InterPro" id="IPR015943">
    <property type="entry name" value="WD40/YVTN_repeat-like_dom_sf"/>
</dbReference>
<feature type="repeat" description="WD" evidence="6">
    <location>
        <begin position="77"/>
        <end position="118"/>
    </location>
</feature>
<reference evidence="8" key="1">
    <citation type="submission" date="2018-03" db="EMBL/GenBank/DDBJ databases">
        <authorList>
            <person name="Guldener U."/>
        </authorList>
    </citation>
    <scope>NUCLEOTIDE SEQUENCE</scope>
</reference>
<dbReference type="PANTHER" id="PTHR22842:SF3">
    <property type="entry name" value="WD REPEAT DOMAIN-CONTAINING PROTEIN 83"/>
    <property type="match status" value="1"/>
</dbReference>
<dbReference type="Proteomes" id="UP001187682">
    <property type="component" value="Unassembled WGS sequence"/>
</dbReference>
<dbReference type="PROSITE" id="PS00678">
    <property type="entry name" value="WD_REPEATS_1"/>
    <property type="match status" value="1"/>
</dbReference>
<dbReference type="AlphaFoldDB" id="A0AAE8MV83"/>
<keyword evidence="4" id="KW-0677">Repeat</keyword>
<dbReference type="GO" id="GO:0071013">
    <property type="term" value="C:catalytic step 2 spliceosome"/>
    <property type="evidence" value="ECO:0007669"/>
    <property type="project" value="TreeGrafter"/>
</dbReference>
<dbReference type="PROSITE" id="PS50294">
    <property type="entry name" value="WD_REPEATS_REGION"/>
    <property type="match status" value="2"/>
</dbReference>
<dbReference type="InterPro" id="IPR019775">
    <property type="entry name" value="WD40_repeat_CS"/>
</dbReference>
<comment type="similarity">
    <text evidence="5">Belongs to the WD repeat MORG1 family.</text>
</comment>
<dbReference type="PROSITE" id="PS50082">
    <property type="entry name" value="WD_REPEATS_2"/>
    <property type="match status" value="3"/>
</dbReference>
<dbReference type="EMBL" id="ONZQ02000004">
    <property type="protein sequence ID" value="SPO00645.1"/>
    <property type="molecule type" value="Genomic_DNA"/>
</dbReference>
<gene>
    <name evidence="8" type="ORF">DNG_03394</name>
</gene>
<dbReference type="PANTHER" id="PTHR22842">
    <property type="entry name" value="WD40 REPEAT PROTEIN"/>
    <property type="match status" value="1"/>
</dbReference>
<organism evidence="8 9">
    <name type="scientific">Cephalotrichum gorgonifer</name>
    <dbReference type="NCBI Taxonomy" id="2041049"/>
    <lineage>
        <taxon>Eukaryota</taxon>
        <taxon>Fungi</taxon>
        <taxon>Dikarya</taxon>
        <taxon>Ascomycota</taxon>
        <taxon>Pezizomycotina</taxon>
        <taxon>Sordariomycetes</taxon>
        <taxon>Hypocreomycetidae</taxon>
        <taxon>Microascales</taxon>
        <taxon>Microascaceae</taxon>
        <taxon>Cephalotrichum</taxon>
    </lineage>
</organism>
<dbReference type="InterPro" id="IPR020472">
    <property type="entry name" value="WD40_PAC1"/>
</dbReference>
<dbReference type="Gene3D" id="2.130.10.10">
    <property type="entry name" value="YVTN repeat-like/Quinoprotein amine dehydrogenase"/>
    <property type="match status" value="1"/>
</dbReference>
<evidence type="ECO:0000256" key="6">
    <source>
        <dbReference type="PROSITE-ProRule" id="PRU00221"/>
    </source>
</evidence>
<dbReference type="SUPFAM" id="SSF50978">
    <property type="entry name" value="WD40 repeat-like"/>
    <property type="match status" value="1"/>
</dbReference>
<proteinExistence type="inferred from homology"/>
<accession>A0AAE8MV83</accession>
<comment type="caution">
    <text evidence="8">The sequence shown here is derived from an EMBL/GenBank/DDBJ whole genome shotgun (WGS) entry which is preliminary data.</text>
</comment>
<feature type="repeat" description="WD" evidence="6">
    <location>
        <begin position="123"/>
        <end position="159"/>
    </location>
</feature>
<dbReference type="GO" id="GO:0005737">
    <property type="term" value="C:cytoplasm"/>
    <property type="evidence" value="ECO:0007669"/>
    <property type="project" value="UniProtKB-SubCell"/>
</dbReference>
<keyword evidence="2" id="KW-0963">Cytoplasm</keyword>
<evidence type="ECO:0000256" key="2">
    <source>
        <dbReference type="ARBA" id="ARBA00022490"/>
    </source>
</evidence>
<feature type="region of interest" description="Disordered" evidence="7">
    <location>
        <begin position="43"/>
        <end position="70"/>
    </location>
</feature>
<dbReference type="InterPro" id="IPR001680">
    <property type="entry name" value="WD40_rpt"/>
</dbReference>
<keyword evidence="3 6" id="KW-0853">WD repeat</keyword>
<evidence type="ECO:0000256" key="3">
    <source>
        <dbReference type="ARBA" id="ARBA00022574"/>
    </source>
</evidence>
<comment type="subcellular location">
    <subcellularLocation>
        <location evidence="1">Cytoplasm</location>
    </subcellularLocation>
</comment>
<evidence type="ECO:0000256" key="7">
    <source>
        <dbReference type="SAM" id="MobiDB-lite"/>
    </source>
</evidence>
<dbReference type="InterPro" id="IPR051980">
    <property type="entry name" value="WD_repeat_MORG1"/>
</dbReference>
<keyword evidence="9" id="KW-1185">Reference proteome</keyword>
<evidence type="ECO:0000313" key="8">
    <source>
        <dbReference type="EMBL" id="SPO00645.1"/>
    </source>
</evidence>
<dbReference type="GO" id="GO:0000398">
    <property type="term" value="P:mRNA splicing, via spliceosome"/>
    <property type="evidence" value="ECO:0007669"/>
    <property type="project" value="TreeGrafter"/>
</dbReference>
<sequence length="366" mass="38868">MAFPDRPVARLLGANGPVHSVTYSSSPGTYILSGSSDRSIRLYNPGSTTTTNNNYPPTEDGDPSNGAVPEGKLIQTYSAHGYEVLSISVSGDNQCFASSGGDRVVFLWDVATAKTIRRFGSAGHGHTARINCVSFGGESDSVLVSGGFDTSVRVWDVRSSSGKPIQVLDDARDAVTCLVVRDAEIVAGSVDGSVRSYDIRMGRCVADEMGASVTSLALTRDGCAMLVGTLDSKLRLMDRGNGKCLKTFEHAEWRNSELRVQALLGGKERYVLAGDELAGSADGLAGGAAGEGRVWAWDLLTGEVVARIRVPWGPPGYQTRKKIVGRDGKQKSQNNIISCMAWREDGWGDQFCVGGTSGVVTVYGSR</sequence>
<name>A0AAE8MV83_9PEZI</name>
<feature type="repeat" description="WD" evidence="6">
    <location>
        <begin position="11"/>
        <end position="53"/>
    </location>
</feature>
<dbReference type="InterPro" id="IPR036322">
    <property type="entry name" value="WD40_repeat_dom_sf"/>
</dbReference>
<dbReference type="Pfam" id="PF00400">
    <property type="entry name" value="WD40"/>
    <property type="match status" value="3"/>
</dbReference>